<proteinExistence type="predicted"/>
<feature type="region of interest" description="Disordered" evidence="2">
    <location>
        <begin position="471"/>
        <end position="647"/>
    </location>
</feature>
<protein>
    <recommendedName>
        <fullName evidence="7">AAA family ATPase</fullName>
    </recommendedName>
</protein>
<dbReference type="Proteomes" id="UP000448038">
    <property type="component" value="Unassembled WGS sequence"/>
</dbReference>
<evidence type="ECO:0008006" key="7">
    <source>
        <dbReference type="Google" id="ProtNLM"/>
    </source>
</evidence>
<feature type="compositionally biased region" description="Acidic residues" evidence="2">
    <location>
        <begin position="523"/>
        <end position="543"/>
    </location>
</feature>
<keyword evidence="4" id="KW-0732">Signal</keyword>
<evidence type="ECO:0000313" key="5">
    <source>
        <dbReference type="EMBL" id="MUK48624.1"/>
    </source>
</evidence>
<feature type="compositionally biased region" description="Acidic residues" evidence="2">
    <location>
        <begin position="852"/>
        <end position="874"/>
    </location>
</feature>
<evidence type="ECO:0000256" key="2">
    <source>
        <dbReference type="SAM" id="MobiDB-lite"/>
    </source>
</evidence>
<dbReference type="InterPro" id="IPR020011">
    <property type="entry name" value="FimV_C"/>
</dbReference>
<feature type="compositionally biased region" description="Acidic residues" evidence="2">
    <location>
        <begin position="1155"/>
        <end position="1170"/>
    </location>
</feature>
<feature type="compositionally biased region" description="Acidic residues" evidence="2">
    <location>
        <begin position="1042"/>
        <end position="1068"/>
    </location>
</feature>
<gene>
    <name evidence="5" type="ORF">GNP88_05380</name>
</gene>
<dbReference type="NCBIfam" id="TIGR03504">
    <property type="entry name" value="FimV_Cterm"/>
    <property type="match status" value="1"/>
</dbReference>
<feature type="region of interest" description="Disordered" evidence="2">
    <location>
        <begin position="389"/>
        <end position="412"/>
    </location>
</feature>
<feature type="compositionally biased region" description="Acidic residues" evidence="2">
    <location>
        <begin position="937"/>
        <end position="977"/>
    </location>
</feature>
<feature type="compositionally biased region" description="Acidic residues" evidence="2">
    <location>
        <begin position="1088"/>
        <end position="1141"/>
    </location>
</feature>
<feature type="compositionally biased region" description="Acidic residues" evidence="2">
    <location>
        <begin position="883"/>
        <end position="894"/>
    </location>
</feature>
<feature type="region of interest" description="Disordered" evidence="2">
    <location>
        <begin position="679"/>
        <end position="815"/>
    </location>
</feature>
<evidence type="ECO:0000313" key="6">
    <source>
        <dbReference type="Proteomes" id="UP000448038"/>
    </source>
</evidence>
<dbReference type="NCBIfam" id="TIGR03505">
    <property type="entry name" value="FimV_core"/>
    <property type="match status" value="1"/>
</dbReference>
<feature type="coiled-coil region" evidence="1">
    <location>
        <begin position="208"/>
        <end position="283"/>
    </location>
</feature>
<keyword evidence="3" id="KW-0472">Membrane</keyword>
<feature type="compositionally biased region" description="Acidic residues" evidence="2">
    <location>
        <begin position="471"/>
        <end position="490"/>
    </location>
</feature>
<feature type="compositionally biased region" description="Basic and acidic residues" evidence="2">
    <location>
        <begin position="773"/>
        <end position="789"/>
    </location>
</feature>
<organism evidence="5 6">
    <name type="scientific">Aliivibrio fischeri</name>
    <name type="common">Vibrio fischeri</name>
    <dbReference type="NCBI Taxonomy" id="668"/>
    <lineage>
        <taxon>Bacteria</taxon>
        <taxon>Pseudomonadati</taxon>
        <taxon>Pseudomonadota</taxon>
        <taxon>Gammaproteobacteria</taxon>
        <taxon>Vibrionales</taxon>
        <taxon>Vibrionaceae</taxon>
        <taxon>Aliivibrio</taxon>
    </lineage>
</organism>
<feature type="compositionally biased region" description="Low complexity" evidence="2">
    <location>
        <begin position="1032"/>
        <end position="1041"/>
    </location>
</feature>
<keyword evidence="3" id="KW-1133">Transmembrane helix</keyword>
<feature type="chain" id="PRO_5032574542" description="AAA family ATPase" evidence="4">
    <location>
        <begin position="29"/>
        <end position="1383"/>
    </location>
</feature>
<feature type="region of interest" description="Disordered" evidence="2">
    <location>
        <begin position="937"/>
        <end position="1011"/>
    </location>
</feature>
<feature type="compositionally biased region" description="Acidic residues" evidence="2">
    <location>
        <begin position="995"/>
        <end position="1011"/>
    </location>
</feature>
<feature type="compositionally biased region" description="Basic and acidic residues" evidence="2">
    <location>
        <begin position="544"/>
        <end position="560"/>
    </location>
</feature>
<feature type="compositionally biased region" description="Acidic residues" evidence="2">
    <location>
        <begin position="561"/>
        <end position="620"/>
    </location>
</feature>
<feature type="compositionally biased region" description="Acidic residues" evidence="2">
    <location>
        <begin position="679"/>
        <end position="704"/>
    </location>
</feature>
<feature type="region of interest" description="Disordered" evidence="2">
    <location>
        <begin position="852"/>
        <end position="910"/>
    </location>
</feature>
<feature type="transmembrane region" description="Helical" evidence="3">
    <location>
        <begin position="298"/>
        <end position="319"/>
    </location>
</feature>
<feature type="region of interest" description="Disordered" evidence="2">
    <location>
        <begin position="1244"/>
        <end position="1284"/>
    </location>
</feature>
<dbReference type="InterPro" id="IPR020012">
    <property type="entry name" value="LysM_FimV"/>
</dbReference>
<feature type="compositionally biased region" description="Acidic residues" evidence="2">
    <location>
        <begin position="751"/>
        <end position="772"/>
    </location>
</feature>
<reference evidence="5 6" key="1">
    <citation type="submission" date="2019-11" db="EMBL/GenBank/DDBJ databases">
        <title>Using colonization assays and comparative genomics to discover symbiosis behaviors and factors in Vibrio fischeri.</title>
        <authorList>
            <person name="Bongrand C."/>
            <person name="Moriano-Gutierrez S."/>
            <person name="Arevalo P."/>
            <person name="Mcfall-Ngai M."/>
            <person name="Visick K."/>
            <person name="Polz M.F."/>
            <person name="Ruby E.G."/>
        </authorList>
    </citation>
    <scope>NUCLEOTIDE SEQUENCE [LARGE SCALE GENOMIC DNA]</scope>
    <source>
        <strain evidence="6">emors.4.1</strain>
    </source>
</reference>
<evidence type="ECO:0000256" key="1">
    <source>
        <dbReference type="SAM" id="Coils"/>
    </source>
</evidence>
<feature type="region of interest" description="Disordered" evidence="2">
    <location>
        <begin position="1032"/>
        <end position="1174"/>
    </location>
</feature>
<name>A0A844NZQ3_ALIFS</name>
<feature type="region of interest" description="Disordered" evidence="2">
    <location>
        <begin position="327"/>
        <end position="354"/>
    </location>
</feature>
<feature type="compositionally biased region" description="Acidic residues" evidence="2">
    <location>
        <begin position="628"/>
        <end position="645"/>
    </location>
</feature>
<evidence type="ECO:0000256" key="3">
    <source>
        <dbReference type="SAM" id="Phobius"/>
    </source>
</evidence>
<feature type="region of interest" description="Disordered" evidence="2">
    <location>
        <begin position="159"/>
        <end position="195"/>
    </location>
</feature>
<dbReference type="RefSeq" id="WP_367190859.1">
    <property type="nucleotide sequence ID" value="NZ_WOBN01000009.1"/>
</dbReference>
<accession>A0A844NZQ3</accession>
<evidence type="ECO:0000256" key="4">
    <source>
        <dbReference type="SAM" id="SignalP"/>
    </source>
</evidence>
<feature type="signal peptide" evidence="4">
    <location>
        <begin position="1"/>
        <end position="28"/>
    </location>
</feature>
<feature type="compositionally biased region" description="Acidic residues" evidence="2">
    <location>
        <begin position="711"/>
        <end position="721"/>
    </location>
</feature>
<dbReference type="EMBL" id="WOBN01000009">
    <property type="protein sequence ID" value="MUK48624.1"/>
    <property type="molecule type" value="Genomic_DNA"/>
</dbReference>
<comment type="caution">
    <text evidence="5">The sequence shown here is derived from an EMBL/GenBank/DDBJ whole genome shotgun (WGS) entry which is preliminary data.</text>
</comment>
<sequence>MSDASQKIFKTLTPLALFVAAQCSQAQASTIQIVGPEGKDQTVSSQVVTEPQPAKVYTKSVPAEKAPQAKASTRIYGPTREDETLWSIASRVNPSNTTSVQQTLLAIYRLNPQAFENNNIHGLEPNSRLRLPTLEQVRRENTDDAKQLLLAHNKKLAAQKASEAQVKRTVKTEKPAPTPKPAVTPAKTEAKIQEQKPAKEVVKSVAPVAEQNSTVVALKSELDTTEQEFTALQENNHQLRVRLAQVQNEVDNLKSELGDEDRIRNEVEKFINEQKQLAAAEKKVEPTAMDKLASSPGLIASLALIPGALIAGLIAFFLFRRKKEEEEGEGEAQAEQQPAPLVMPEDNFKMDDDIPEISLDDDDDILSDLNNDEFIFDEQSDSNDDLFAEFETDNDNTDEDPFAELESDSDLDSLSLEDESELDLELGGLDDLDDDLDMSSSALTVGAEEKALGLEEMEKALNDFDSDLFSESDLEAEDDDFDLSLIDDSDSEKTSSIPELEETEELEGGELDQSMLDDLFASVDDEDEDESVLDQGWDLDENEETKLVPETEEVEAKTDSLEDELDFDELLSGMADEESEKESDLEDELDLDSEDESTALLDELLDESDDETEDEFDLEDNSTALLDELIDESDEEQDDDLDIDADSTALLDELLDDEELDDEDDITLEEDSTALLDELLADDDEKNDNFELDEDSTALLDEDSTALLDELIGDDADEENETLGKTGVDAEVDGVAASEALSEDTPRDEDWLIEDDEEDEDDIPLFESESEPENEHVSELDSEEDKITSETDLLESTEPQVQEDELAEPVSESDILKEFEEDDLDSLLADDESLLDLEEESVDLDALNEDEALNEESEDAFSFDEELESEIEETDVSKLAEPTEPEVMAEDVTEETVTPEVESTEALEEDDLDEATLDSLLAGDESLLDLDEESVDLEALNEDEALNENSEDEFSFDEELEPEAEETEVSELEEPTESEVIAENTVEEAVASDVENTEALEEDTLDEDDLDSLLADDESLLDLEEESVGLEALNEGEALNENSEDAFSFDEELESEVEETEVSELEEPTESKVIAEDTVEEAVASDVESTEALEEDTLDEDDLDSLLADDESLLDLEEDPVELTELTDDEDDNDFSLDDFVEQNATDFSQKSEEESSVSELDLDSDEEEQDTKFDGLSIEDALAALGDDDNEIDDSAFNLDSTEEETEIAPSREEFNFTSQVSDEEKEALTHLDSAGLDIDSMLEDGGSDWSGFSLDGHSNTESDLEDEDWSEQPNVENDPHGENRFLSIEALIAETEKGDKNDFEEEDLNLDVGLDEFPDMLGNVAEHDVDVNSDAQSKLDLAKAYIEMSDDKGALELLEDVLRSDDVSLKIEAEKLMKQIG</sequence>
<keyword evidence="3" id="KW-0812">Transmembrane</keyword>
<keyword evidence="1" id="KW-0175">Coiled coil</keyword>
<feature type="compositionally biased region" description="Acidic residues" evidence="2">
    <location>
        <begin position="499"/>
        <end position="510"/>
    </location>
</feature>